<evidence type="ECO:0000313" key="3">
    <source>
        <dbReference type="EMBL" id="PIV02094.1"/>
    </source>
</evidence>
<dbReference type="GO" id="GO:0005524">
    <property type="term" value="F:ATP binding"/>
    <property type="evidence" value="ECO:0007669"/>
    <property type="project" value="InterPro"/>
</dbReference>
<dbReference type="InterPro" id="IPR006321">
    <property type="entry name" value="PilT/PilU"/>
</dbReference>
<dbReference type="NCBIfam" id="TIGR01420">
    <property type="entry name" value="pilT_fam"/>
    <property type="match status" value="1"/>
</dbReference>
<dbReference type="PANTHER" id="PTHR30486">
    <property type="entry name" value="TWITCHING MOTILITY PROTEIN PILT"/>
    <property type="match status" value="1"/>
</dbReference>
<dbReference type="InterPro" id="IPR027417">
    <property type="entry name" value="P-loop_NTPase"/>
</dbReference>
<comment type="caution">
    <text evidence="3">The sequence shown here is derived from an EMBL/GenBank/DDBJ whole genome shotgun (WGS) entry which is preliminary data.</text>
</comment>
<dbReference type="Gene3D" id="3.40.50.300">
    <property type="entry name" value="P-loop containing nucleotide triphosphate hydrolases"/>
    <property type="match status" value="1"/>
</dbReference>
<dbReference type="EMBL" id="PEVD01000008">
    <property type="protein sequence ID" value="PIV02094.1"/>
    <property type="molecule type" value="Genomic_DNA"/>
</dbReference>
<dbReference type="PANTHER" id="PTHR30486:SF16">
    <property type="entry name" value="TWITCHING MOTILITY PROTEIN PILT"/>
    <property type="match status" value="1"/>
</dbReference>
<gene>
    <name evidence="3" type="ORF">COS55_00320</name>
</gene>
<organism evidence="3 4">
    <name type="scientific">Candidatus Shapirobacteria bacterium CG03_land_8_20_14_0_80_40_19</name>
    <dbReference type="NCBI Taxonomy" id="1974880"/>
    <lineage>
        <taxon>Bacteria</taxon>
        <taxon>Candidatus Shapironibacteriota</taxon>
    </lineage>
</organism>
<dbReference type="PROSITE" id="PS00662">
    <property type="entry name" value="T2SP_E"/>
    <property type="match status" value="1"/>
</dbReference>
<dbReference type="SUPFAM" id="SSF52540">
    <property type="entry name" value="P-loop containing nucleoside triphosphate hydrolases"/>
    <property type="match status" value="1"/>
</dbReference>
<dbReference type="InterPro" id="IPR001482">
    <property type="entry name" value="T2SS/T4SS_dom"/>
</dbReference>
<evidence type="ECO:0000256" key="1">
    <source>
        <dbReference type="ARBA" id="ARBA00006611"/>
    </source>
</evidence>
<evidence type="ECO:0000259" key="2">
    <source>
        <dbReference type="PROSITE" id="PS00662"/>
    </source>
</evidence>
<sequence length="352" mass="39632">MENIQRLLEIAFTRNASDLHLVVGFPPCFRFNGELEFLREEELLTEKDNENLIFSLLNDEQKELLINNKELDFSFNYSEKCRFRINAYYQKDSLAAALRLVPNQIRGIAELGLPDICFNIAKLKQGFVLVTGPTGHGKSTTLAAIVDEILRVRSCHVVMIEDPIEFVFKSNSSLISQRELHQDTHSWANALRAVLREDPDVILIGEMRDYETIAAAMTIAETGHLVFSTLHTNSAGQSIDRILDSFPEETKNLAKVQLSSVLEIVLSQRLVPFVSGGRGLAYELMISNSAIRNTIREGKTHMIDNIIQTSASVGMKTLQSCLEDLYKEKKISIDTFKLYTTKAKEISGRSST</sequence>
<dbReference type="GO" id="GO:0016887">
    <property type="term" value="F:ATP hydrolysis activity"/>
    <property type="evidence" value="ECO:0007669"/>
    <property type="project" value="InterPro"/>
</dbReference>
<reference evidence="4" key="1">
    <citation type="submission" date="2017-09" db="EMBL/GenBank/DDBJ databases">
        <title>Depth-based differentiation of microbial function through sediment-hosted aquifers and enrichment of novel symbionts in the deep terrestrial subsurface.</title>
        <authorList>
            <person name="Probst A.J."/>
            <person name="Ladd B."/>
            <person name="Jarett J.K."/>
            <person name="Geller-Mcgrath D.E."/>
            <person name="Sieber C.M.K."/>
            <person name="Emerson J.B."/>
            <person name="Anantharaman K."/>
            <person name="Thomas B.C."/>
            <person name="Malmstrom R."/>
            <person name="Stieglmeier M."/>
            <person name="Klingl A."/>
            <person name="Woyke T."/>
            <person name="Ryan C.M."/>
            <person name="Banfield J.F."/>
        </authorList>
    </citation>
    <scope>NUCLEOTIDE SEQUENCE [LARGE SCALE GENOMIC DNA]</scope>
</reference>
<name>A0A2M7BG81_9BACT</name>
<dbReference type="Proteomes" id="UP000230399">
    <property type="component" value="Unassembled WGS sequence"/>
</dbReference>
<comment type="similarity">
    <text evidence="1">Belongs to the GSP E family.</text>
</comment>
<dbReference type="Pfam" id="PF00437">
    <property type="entry name" value="T2SSE"/>
    <property type="match status" value="1"/>
</dbReference>
<dbReference type="InterPro" id="IPR050921">
    <property type="entry name" value="T4SS_GSP_E_ATPase"/>
</dbReference>
<dbReference type="Gene3D" id="3.30.450.90">
    <property type="match status" value="1"/>
</dbReference>
<proteinExistence type="inferred from homology"/>
<dbReference type="CDD" id="cd01131">
    <property type="entry name" value="PilT"/>
    <property type="match status" value="1"/>
</dbReference>
<accession>A0A2M7BG81</accession>
<feature type="domain" description="Bacterial type II secretion system protein E" evidence="2">
    <location>
        <begin position="195"/>
        <end position="209"/>
    </location>
</feature>
<dbReference type="AlphaFoldDB" id="A0A2M7BG81"/>
<evidence type="ECO:0000313" key="4">
    <source>
        <dbReference type="Proteomes" id="UP000230399"/>
    </source>
</evidence>
<protein>
    <submittedName>
        <fullName evidence="3">Type IV pili twitching motility protein PilT</fullName>
    </submittedName>
</protein>